<comment type="caution">
    <text evidence="1">The sequence shown here is derived from an EMBL/GenBank/DDBJ whole genome shotgun (WGS) entry which is preliminary data.</text>
</comment>
<gene>
    <name evidence="1" type="ORF">QF206_08210</name>
</gene>
<proteinExistence type="predicted"/>
<dbReference type="RefSeq" id="WP_281488732.1">
    <property type="nucleotide sequence ID" value="NZ_JASATX010000003.1"/>
</dbReference>
<protein>
    <submittedName>
        <fullName evidence="1">Nuclear transport factor 2 family protein</fullName>
    </submittedName>
</protein>
<accession>A0AAW6T9B5</accession>
<dbReference type="SUPFAM" id="SSF54427">
    <property type="entry name" value="NTF2-like"/>
    <property type="match status" value="1"/>
</dbReference>
<keyword evidence="2" id="KW-1185">Reference proteome</keyword>
<organism evidence="1 2">
    <name type="scientific">Ruicaihuangia caeni</name>
    <dbReference type="NCBI Taxonomy" id="3042517"/>
    <lineage>
        <taxon>Bacteria</taxon>
        <taxon>Bacillati</taxon>
        <taxon>Actinomycetota</taxon>
        <taxon>Actinomycetes</taxon>
        <taxon>Micrococcales</taxon>
        <taxon>Microbacteriaceae</taxon>
        <taxon>Ruicaihuangia</taxon>
    </lineage>
</organism>
<sequence length="126" mass="13404">MNTPTYAQEHAAIVETLGKYIAGGTQADSALMQPAFSEHAIMYSAKNGELAGGPIARLFDTVDNRFVASPDALAAVTSVDIVGNAASVRLDIDGLSGSRFTDFFHLLKVEGEWKIISKIFHAHPAA</sequence>
<dbReference type="EMBL" id="JASATX010000003">
    <property type="protein sequence ID" value="MDI2098944.1"/>
    <property type="molecule type" value="Genomic_DNA"/>
</dbReference>
<dbReference type="InterPro" id="IPR032710">
    <property type="entry name" value="NTF2-like_dom_sf"/>
</dbReference>
<evidence type="ECO:0000313" key="2">
    <source>
        <dbReference type="Proteomes" id="UP001321506"/>
    </source>
</evidence>
<dbReference type="Gene3D" id="3.10.450.50">
    <property type="match status" value="1"/>
</dbReference>
<dbReference type="InterPro" id="IPR039437">
    <property type="entry name" value="FrzH/put_lumazine-bd"/>
</dbReference>
<reference evidence="1 2" key="1">
    <citation type="submission" date="2023-04" db="EMBL/GenBank/DDBJ databases">
        <title>Klugiella caeni sp. nov. isolated from the sludge of biochemical tank.</title>
        <authorList>
            <person name="Geng K."/>
        </authorList>
    </citation>
    <scope>NUCLEOTIDE SEQUENCE [LARGE SCALE GENOMIC DNA]</scope>
    <source>
        <strain evidence="1 2">YN-L-19</strain>
    </source>
</reference>
<evidence type="ECO:0000313" key="1">
    <source>
        <dbReference type="EMBL" id="MDI2098944.1"/>
    </source>
</evidence>
<dbReference type="AlphaFoldDB" id="A0AAW6T9B5"/>
<name>A0AAW6T9B5_9MICO</name>
<dbReference type="Pfam" id="PF12893">
    <property type="entry name" value="Lumazine_bd_2"/>
    <property type="match status" value="1"/>
</dbReference>
<dbReference type="Proteomes" id="UP001321506">
    <property type="component" value="Unassembled WGS sequence"/>
</dbReference>